<reference evidence="2 3" key="1">
    <citation type="submission" date="2019-02" db="EMBL/GenBank/DDBJ databases">
        <title>Genome sequencing of the rare red list fungi Antrodiella citrinella (Flaviporus citrinellus).</title>
        <authorList>
            <person name="Buettner E."/>
            <person name="Kellner H."/>
        </authorList>
    </citation>
    <scope>NUCLEOTIDE SEQUENCE [LARGE SCALE GENOMIC DNA]</scope>
    <source>
        <strain evidence="2 3">DSM 108506</strain>
    </source>
</reference>
<keyword evidence="3" id="KW-1185">Reference proteome</keyword>
<dbReference type="EMBL" id="SGPM01000193">
    <property type="protein sequence ID" value="THH28218.1"/>
    <property type="molecule type" value="Genomic_DNA"/>
</dbReference>
<protein>
    <submittedName>
        <fullName evidence="2">Uncharacterized protein</fullName>
    </submittedName>
</protein>
<feature type="compositionally biased region" description="Polar residues" evidence="1">
    <location>
        <begin position="235"/>
        <end position="247"/>
    </location>
</feature>
<evidence type="ECO:0000313" key="2">
    <source>
        <dbReference type="EMBL" id="THH28218.1"/>
    </source>
</evidence>
<feature type="compositionally biased region" description="Basic and acidic residues" evidence="1">
    <location>
        <begin position="219"/>
        <end position="233"/>
    </location>
</feature>
<feature type="compositionally biased region" description="Basic and acidic residues" evidence="1">
    <location>
        <begin position="146"/>
        <end position="173"/>
    </location>
</feature>
<feature type="compositionally biased region" description="Polar residues" evidence="1">
    <location>
        <begin position="54"/>
        <end position="70"/>
    </location>
</feature>
<feature type="compositionally biased region" description="Basic and acidic residues" evidence="1">
    <location>
        <begin position="33"/>
        <end position="47"/>
    </location>
</feature>
<organism evidence="2 3">
    <name type="scientific">Antrodiella citrinella</name>
    <dbReference type="NCBI Taxonomy" id="2447956"/>
    <lineage>
        <taxon>Eukaryota</taxon>
        <taxon>Fungi</taxon>
        <taxon>Dikarya</taxon>
        <taxon>Basidiomycota</taxon>
        <taxon>Agaricomycotina</taxon>
        <taxon>Agaricomycetes</taxon>
        <taxon>Polyporales</taxon>
        <taxon>Steccherinaceae</taxon>
        <taxon>Antrodiella</taxon>
    </lineage>
</organism>
<comment type="caution">
    <text evidence="2">The sequence shown here is derived from an EMBL/GenBank/DDBJ whole genome shotgun (WGS) entry which is preliminary data.</text>
</comment>
<evidence type="ECO:0000256" key="1">
    <source>
        <dbReference type="SAM" id="MobiDB-lite"/>
    </source>
</evidence>
<accession>A0A4S4MSB6</accession>
<feature type="compositionally biased region" description="Polar residues" evidence="1">
    <location>
        <begin position="255"/>
        <end position="265"/>
    </location>
</feature>
<feature type="compositionally biased region" description="Polar residues" evidence="1">
    <location>
        <begin position="86"/>
        <end position="96"/>
    </location>
</feature>
<sequence length="337" mass="35302">MLPQRVLRLSQSGRLVAHAPTAFAARTYATQSDHSRDPLHQSRDRAKATRANGGDTTSHDAASSGQQQASHGDHAGNPEGVGFTDQVGSHSASANKGATAAKHEGFGGQENITPPSFTDAVKNKVGMGTTAGEDKQNRGGAVLQKDVTKGQAPKESRKPKENTNGDQNEHLEHTSASSKGGPKRGKGNAAENPTLPSHQFNDKPKDSRGFTTSAVAQAEKSKHTADSYFKDVDSNPPNSGKTFQVDSSADGAQVQRANEPQSGEFMNSGPGDKEYDTMSKKGQPYDTPPSGGPESNQKLRYGGTPGNVESEKKDGVSSSKDGPQGASKGGRKPEGRS</sequence>
<name>A0A4S4MSB6_9APHY</name>
<evidence type="ECO:0000313" key="3">
    <source>
        <dbReference type="Proteomes" id="UP000308730"/>
    </source>
</evidence>
<gene>
    <name evidence="2" type="ORF">EUX98_g5964</name>
</gene>
<dbReference type="OrthoDB" id="2687798at2759"/>
<feature type="region of interest" description="Disordered" evidence="1">
    <location>
        <begin position="27"/>
        <end position="337"/>
    </location>
</feature>
<proteinExistence type="predicted"/>
<dbReference type="Proteomes" id="UP000308730">
    <property type="component" value="Unassembled WGS sequence"/>
</dbReference>
<dbReference type="AlphaFoldDB" id="A0A4S4MSB6"/>